<dbReference type="InterPro" id="IPR014721">
    <property type="entry name" value="Ribsml_uS5_D2-typ_fold_subgr"/>
</dbReference>
<sequence length="328" mass="37110">MAENLNNITFNSNGKLLLTGEYVVLDGALSLAIPTKYGQSLEVEPINESKLIWRSLDEKGSVWFEDTFEIIKNEISHSVRNNNTISDRLLQILNATKQLNPDFLNSNGGFKITTKLDFPRHWGLGTSSTLVNNMAQWAQVDAYKLLENTFGGSGYDIACAQHNTAITYQLFNEGILKKPFDCAQGDTIKHDKKRNIDEIDFNPSFKNHLYFVYLNEKQNSRDGIAQYKNYRSNLSDSISEINDITQNIISCKTLENFIFLIEKHENIISKIIKQSPVKASLFNDFNGGIKSLGAWGGDFILVASLNNPTHYFSQKGFKTIIPFEDMIL</sequence>
<keyword evidence="1" id="KW-0418">Kinase</keyword>
<gene>
    <name evidence="1" type="ORF">ACFQ2E_14610</name>
</gene>
<keyword evidence="2" id="KW-1185">Reference proteome</keyword>
<dbReference type="SUPFAM" id="SSF54211">
    <property type="entry name" value="Ribosomal protein S5 domain 2-like"/>
    <property type="match status" value="1"/>
</dbReference>
<dbReference type="RefSeq" id="WP_311940668.1">
    <property type="nucleotide sequence ID" value="NZ_JAVSCK010000004.1"/>
</dbReference>
<reference evidence="2" key="1">
    <citation type="journal article" date="2019" name="Int. J. Syst. Evol. Microbiol.">
        <title>The Global Catalogue of Microorganisms (GCM) 10K type strain sequencing project: providing services to taxonomists for standard genome sequencing and annotation.</title>
        <authorList>
            <consortium name="The Broad Institute Genomics Platform"/>
            <consortium name="The Broad Institute Genome Sequencing Center for Infectious Disease"/>
            <person name="Wu L."/>
            <person name="Ma J."/>
        </authorList>
    </citation>
    <scope>NUCLEOTIDE SEQUENCE [LARGE SCALE GENOMIC DNA]</scope>
    <source>
        <strain evidence="2">CCUG 63246</strain>
    </source>
</reference>
<proteinExistence type="predicted"/>
<dbReference type="EMBL" id="JBHTLJ010000004">
    <property type="protein sequence ID" value="MFD1163660.1"/>
    <property type="molecule type" value="Genomic_DNA"/>
</dbReference>
<name>A0ABW3RFC6_9FLAO</name>
<evidence type="ECO:0000313" key="1">
    <source>
        <dbReference type="EMBL" id="MFD1163660.1"/>
    </source>
</evidence>
<dbReference type="GO" id="GO:0016301">
    <property type="term" value="F:kinase activity"/>
    <property type="evidence" value="ECO:0007669"/>
    <property type="project" value="UniProtKB-KW"/>
</dbReference>
<dbReference type="NCBIfam" id="NF040656">
    <property type="entry name" value="GHMP_GYDIA"/>
    <property type="match status" value="1"/>
</dbReference>
<dbReference type="Gene3D" id="3.30.230.10">
    <property type="match status" value="1"/>
</dbReference>
<dbReference type="Proteomes" id="UP001597163">
    <property type="component" value="Unassembled WGS sequence"/>
</dbReference>
<accession>A0ABW3RFC6</accession>
<comment type="caution">
    <text evidence="1">The sequence shown here is derived from an EMBL/GenBank/DDBJ whole genome shotgun (WGS) entry which is preliminary data.</text>
</comment>
<dbReference type="InterPro" id="IPR020568">
    <property type="entry name" value="Ribosomal_Su5_D2-typ_SF"/>
</dbReference>
<protein>
    <submittedName>
        <fullName evidence="1">GYDIA family GHMP kinase</fullName>
    </submittedName>
</protein>
<keyword evidence="1" id="KW-0808">Transferase</keyword>
<dbReference type="InterPro" id="IPR047765">
    <property type="entry name" value="GHMP_GYDIA-like"/>
</dbReference>
<organism evidence="1 2">
    <name type="scientific">Hwangdonia seohaensis</name>
    <dbReference type="NCBI Taxonomy" id="1240727"/>
    <lineage>
        <taxon>Bacteria</taxon>
        <taxon>Pseudomonadati</taxon>
        <taxon>Bacteroidota</taxon>
        <taxon>Flavobacteriia</taxon>
        <taxon>Flavobacteriales</taxon>
        <taxon>Flavobacteriaceae</taxon>
        <taxon>Hwangdonia</taxon>
    </lineage>
</organism>
<evidence type="ECO:0000313" key="2">
    <source>
        <dbReference type="Proteomes" id="UP001597163"/>
    </source>
</evidence>